<evidence type="ECO:0000313" key="3">
    <source>
        <dbReference type="Proteomes" id="UP001476950"/>
    </source>
</evidence>
<name>A0ABV0KRZ7_9CYAN</name>
<dbReference type="Pfam" id="PF00561">
    <property type="entry name" value="Abhydrolase_1"/>
    <property type="match status" value="1"/>
</dbReference>
<dbReference type="Proteomes" id="UP001476950">
    <property type="component" value="Unassembled WGS sequence"/>
</dbReference>
<gene>
    <name evidence="2" type="ORF">NDI38_26930</name>
</gene>
<feature type="domain" description="AB hydrolase-1" evidence="1">
    <location>
        <begin position="2"/>
        <end position="61"/>
    </location>
</feature>
<evidence type="ECO:0000259" key="1">
    <source>
        <dbReference type="Pfam" id="PF00561"/>
    </source>
</evidence>
<sequence>MCVYDRAGLGWSEPNLTQPRTSHQSVEELHTLLTKAGVKPPYLLVGHSSGGANMRLYASQYSADGWAWC</sequence>
<comment type="caution">
    <text evidence="2">The sequence shown here is derived from an EMBL/GenBank/DDBJ whole genome shotgun (WGS) entry which is preliminary data.</text>
</comment>
<accession>A0ABV0KRZ7</accession>
<keyword evidence="2" id="KW-0378">Hydrolase</keyword>
<dbReference type="Gene3D" id="3.40.50.1820">
    <property type="entry name" value="alpha/beta hydrolase"/>
    <property type="match status" value="1"/>
</dbReference>
<dbReference type="InterPro" id="IPR000073">
    <property type="entry name" value="AB_hydrolase_1"/>
</dbReference>
<dbReference type="SUPFAM" id="SSF53474">
    <property type="entry name" value="alpha/beta-Hydrolases"/>
    <property type="match status" value="1"/>
</dbReference>
<protein>
    <submittedName>
        <fullName evidence="2">Alpha/beta hydrolase</fullName>
    </submittedName>
</protein>
<evidence type="ECO:0000313" key="2">
    <source>
        <dbReference type="EMBL" id="MEP1062013.1"/>
    </source>
</evidence>
<dbReference type="InterPro" id="IPR029058">
    <property type="entry name" value="AB_hydrolase_fold"/>
</dbReference>
<proteinExistence type="predicted"/>
<dbReference type="GO" id="GO:0016787">
    <property type="term" value="F:hydrolase activity"/>
    <property type="evidence" value="ECO:0007669"/>
    <property type="project" value="UniProtKB-KW"/>
</dbReference>
<reference evidence="2 3" key="1">
    <citation type="submission" date="2022-04" db="EMBL/GenBank/DDBJ databases">
        <title>Positive selection, recombination, and allopatry shape intraspecific diversity of widespread and dominant cyanobacteria.</title>
        <authorList>
            <person name="Wei J."/>
            <person name="Shu W."/>
            <person name="Hu C."/>
        </authorList>
    </citation>
    <scope>NUCLEOTIDE SEQUENCE [LARGE SCALE GENOMIC DNA]</scope>
    <source>
        <strain evidence="2 3">AS-A4</strain>
    </source>
</reference>
<dbReference type="EMBL" id="JAMPLM010000050">
    <property type="protein sequence ID" value="MEP1062013.1"/>
    <property type="molecule type" value="Genomic_DNA"/>
</dbReference>
<keyword evidence="3" id="KW-1185">Reference proteome</keyword>
<organism evidence="2 3">
    <name type="scientific">Stenomitos frigidus AS-A4</name>
    <dbReference type="NCBI Taxonomy" id="2933935"/>
    <lineage>
        <taxon>Bacteria</taxon>
        <taxon>Bacillati</taxon>
        <taxon>Cyanobacteriota</taxon>
        <taxon>Cyanophyceae</taxon>
        <taxon>Leptolyngbyales</taxon>
        <taxon>Leptolyngbyaceae</taxon>
        <taxon>Stenomitos</taxon>
    </lineage>
</organism>